<evidence type="ECO:0000313" key="5">
    <source>
        <dbReference type="Proteomes" id="UP001046870"/>
    </source>
</evidence>
<name>A0A9D3PQA8_MEGAT</name>
<dbReference type="Proteomes" id="UP001046870">
    <property type="component" value="Chromosome 16"/>
</dbReference>
<dbReference type="AlphaFoldDB" id="A0A9D3PQA8"/>
<organism evidence="4 5">
    <name type="scientific">Megalops atlanticus</name>
    <name type="common">Tarpon</name>
    <name type="synonym">Clupea gigantea</name>
    <dbReference type="NCBI Taxonomy" id="7932"/>
    <lineage>
        <taxon>Eukaryota</taxon>
        <taxon>Metazoa</taxon>
        <taxon>Chordata</taxon>
        <taxon>Craniata</taxon>
        <taxon>Vertebrata</taxon>
        <taxon>Euteleostomi</taxon>
        <taxon>Actinopterygii</taxon>
        <taxon>Neopterygii</taxon>
        <taxon>Teleostei</taxon>
        <taxon>Elopiformes</taxon>
        <taxon>Megalopidae</taxon>
        <taxon>Megalops</taxon>
    </lineage>
</organism>
<gene>
    <name evidence="4" type="ORF">MATL_G00186720</name>
</gene>
<feature type="region of interest" description="Disordered" evidence="2">
    <location>
        <begin position="1"/>
        <end position="42"/>
    </location>
</feature>
<evidence type="ECO:0000256" key="2">
    <source>
        <dbReference type="SAM" id="MobiDB-lite"/>
    </source>
</evidence>
<feature type="region of interest" description="Disordered" evidence="2">
    <location>
        <begin position="59"/>
        <end position="192"/>
    </location>
</feature>
<feature type="compositionally biased region" description="Polar residues" evidence="2">
    <location>
        <begin position="83"/>
        <end position="93"/>
    </location>
</feature>
<evidence type="ECO:0000313" key="4">
    <source>
        <dbReference type="EMBL" id="KAG7462612.1"/>
    </source>
</evidence>
<feature type="compositionally biased region" description="Basic and acidic residues" evidence="2">
    <location>
        <begin position="175"/>
        <end position="186"/>
    </location>
</feature>
<evidence type="ECO:0000256" key="1">
    <source>
        <dbReference type="ARBA" id="ARBA00002358"/>
    </source>
</evidence>
<comment type="caution">
    <text evidence="4">The sequence shown here is derived from an EMBL/GenBank/DDBJ whole genome shotgun (WGS) entry which is preliminary data.</text>
</comment>
<comment type="function">
    <text evidence="1">May be involved in neurite outgrowth.</text>
</comment>
<dbReference type="PANTHER" id="PTHR15718:SF5">
    <property type="entry name" value="G PROTEIN-REGULATED INDUCER OF NEURITE OUTGROWTH 2"/>
    <property type="match status" value="1"/>
</dbReference>
<dbReference type="PANTHER" id="PTHR15718">
    <property type="entry name" value="G PROTEIN-REGULATED INDUCER OF NEURITE OUTGROWTH C-TERMINAL DOMAIN-CONTAINING PROTEIN"/>
    <property type="match status" value="1"/>
</dbReference>
<feature type="compositionally biased region" description="Polar residues" evidence="2">
    <location>
        <begin position="163"/>
        <end position="173"/>
    </location>
</feature>
<proteinExistence type="predicted"/>
<feature type="compositionally biased region" description="Polar residues" evidence="2">
    <location>
        <begin position="29"/>
        <end position="42"/>
    </location>
</feature>
<feature type="compositionally biased region" description="Polar residues" evidence="2">
    <location>
        <begin position="60"/>
        <end position="72"/>
    </location>
</feature>
<protein>
    <recommendedName>
        <fullName evidence="3">G protein-regulated inducer of neurite outgrowth C-terminal domain-containing protein</fullName>
    </recommendedName>
</protein>
<dbReference type="EMBL" id="JAFDVH010000016">
    <property type="protein sequence ID" value="KAG7462612.1"/>
    <property type="molecule type" value="Genomic_DNA"/>
</dbReference>
<reference evidence="4" key="1">
    <citation type="submission" date="2021-01" db="EMBL/GenBank/DDBJ databases">
        <authorList>
            <person name="Zahm M."/>
            <person name="Roques C."/>
            <person name="Cabau C."/>
            <person name="Klopp C."/>
            <person name="Donnadieu C."/>
            <person name="Jouanno E."/>
            <person name="Lampietro C."/>
            <person name="Louis A."/>
            <person name="Herpin A."/>
            <person name="Echchiki A."/>
            <person name="Berthelot C."/>
            <person name="Parey E."/>
            <person name="Roest-Crollius H."/>
            <person name="Braasch I."/>
            <person name="Postlethwait J."/>
            <person name="Bobe J."/>
            <person name="Montfort J."/>
            <person name="Bouchez O."/>
            <person name="Begum T."/>
            <person name="Mejri S."/>
            <person name="Adams A."/>
            <person name="Chen W.-J."/>
            <person name="Guiguen Y."/>
        </authorList>
    </citation>
    <scope>NUCLEOTIDE SEQUENCE</scope>
    <source>
        <strain evidence="4">YG-15Mar2019-1</strain>
        <tissue evidence="4">Brain</tissue>
    </source>
</reference>
<feature type="domain" description="G protein-regulated inducer of neurite outgrowth C-terminal" evidence="3">
    <location>
        <begin position="382"/>
        <end position="468"/>
    </location>
</feature>
<accession>A0A9D3PQA8</accession>
<keyword evidence="5" id="KW-1185">Reference proteome</keyword>
<sequence length="472" mass="48907">MSKKALPMAESARPVSELFPPGGAAASGADNTSDSSIFPLSKSSMDVVTGPLCQEELRKSLSSAACSRTSVDSGGLPPLPPSASNSQEHSSGPGTPETVIHRDAERPCSIAEIPWTEPPPAGEVAGNSHPSAGEGAAAVSPQGRASSSSHTDLRDERLEPVQQPVQRSLSASLRTAREGPAPRRSETSAACPRAGYCGRDTAGCPGLVCKHPSNSSGEGEAKQLSCGGEACYGPLVNHGGLEDTFAAYCHPLPIPTPAQLLPRLVGAEGERGGQRAPAHAGLLTFPRLISSVSETGLDAKRMMRCCNADCQEQGAAYPIPLPPGGPQGAGRATREAGTMTSRGELRDVGVQTELSETPPPHVYPEVSVAVEEGDAGPGAGAGGQKSPVKEVMWDAEGMTWEVYGASVDPEELGLAIQKHLELQIKEKAARATKLSRQDTPTSQRSGRRRKRGGVLGSLRNPSCCARSSAVVD</sequence>
<dbReference type="GO" id="GO:0031175">
    <property type="term" value="P:neuron projection development"/>
    <property type="evidence" value="ECO:0007669"/>
    <property type="project" value="TreeGrafter"/>
</dbReference>
<evidence type="ECO:0000259" key="3">
    <source>
        <dbReference type="Pfam" id="PF15235"/>
    </source>
</evidence>
<dbReference type="OrthoDB" id="10049175at2759"/>
<feature type="region of interest" description="Disordered" evidence="2">
    <location>
        <begin position="428"/>
        <end position="472"/>
    </location>
</feature>
<dbReference type="InterPro" id="IPR026646">
    <property type="entry name" value="GPRIN2-like/GPRIN3"/>
</dbReference>
<dbReference type="GO" id="GO:0005886">
    <property type="term" value="C:plasma membrane"/>
    <property type="evidence" value="ECO:0007669"/>
    <property type="project" value="TreeGrafter"/>
</dbReference>
<dbReference type="Pfam" id="PF15235">
    <property type="entry name" value="GRIN_C"/>
    <property type="match status" value="1"/>
</dbReference>
<dbReference type="InterPro" id="IPR032745">
    <property type="entry name" value="GRIN_C"/>
</dbReference>